<keyword evidence="4" id="KW-0408">Iron</keyword>
<evidence type="ECO:0000313" key="8">
    <source>
        <dbReference type="EMBL" id="HGS05996.1"/>
    </source>
</evidence>
<name>A0A7V4G9T7_9BACT</name>
<dbReference type="InterPro" id="IPR026423">
    <property type="entry name" value="rSAM_cobopep"/>
</dbReference>
<reference evidence="8" key="1">
    <citation type="journal article" date="2020" name="mSystems">
        <title>Genome- and Community-Level Interaction Insights into Carbon Utilization and Element Cycling Functions of Hydrothermarchaeota in Hydrothermal Sediment.</title>
        <authorList>
            <person name="Zhou Z."/>
            <person name="Liu Y."/>
            <person name="Xu W."/>
            <person name="Pan J."/>
            <person name="Luo Z.H."/>
            <person name="Li M."/>
        </authorList>
    </citation>
    <scope>NUCLEOTIDE SEQUENCE [LARGE SCALE GENOMIC DNA]</scope>
    <source>
        <strain evidence="8">SpSt-548</strain>
    </source>
</reference>
<protein>
    <submittedName>
        <fullName evidence="8">Peptide-modifying radical SAM enzyme CbpB</fullName>
    </submittedName>
</protein>
<dbReference type="PANTHER" id="PTHR43273">
    <property type="entry name" value="ANAEROBIC SULFATASE-MATURATING ENZYME HOMOLOG ASLB-RELATED"/>
    <property type="match status" value="1"/>
</dbReference>
<dbReference type="GO" id="GO:0016491">
    <property type="term" value="F:oxidoreductase activity"/>
    <property type="evidence" value="ECO:0007669"/>
    <property type="project" value="InterPro"/>
</dbReference>
<dbReference type="NCBIfam" id="TIGR04163">
    <property type="entry name" value="rSAM_cobopep"/>
    <property type="match status" value="1"/>
</dbReference>
<dbReference type="CDD" id="cd01335">
    <property type="entry name" value="Radical_SAM"/>
    <property type="match status" value="1"/>
</dbReference>
<evidence type="ECO:0000256" key="4">
    <source>
        <dbReference type="ARBA" id="ARBA00023004"/>
    </source>
</evidence>
<dbReference type="PANTHER" id="PTHR43273:SF3">
    <property type="entry name" value="ANAEROBIC SULFATASE-MATURATING ENZYME HOMOLOG ASLB-RELATED"/>
    <property type="match status" value="1"/>
</dbReference>
<dbReference type="InterPro" id="IPR013785">
    <property type="entry name" value="Aldolase_TIM"/>
</dbReference>
<dbReference type="SFLD" id="SFLDG01384">
    <property type="entry name" value="thioether_bond_formation_requi"/>
    <property type="match status" value="1"/>
</dbReference>
<comment type="similarity">
    <text evidence="6">Belongs to the radical SAM superfamily. Anaerobic sulfatase-maturating enzyme family.</text>
</comment>
<dbReference type="AlphaFoldDB" id="A0A7V4G9T7"/>
<comment type="cofactor">
    <cofactor evidence="1">
        <name>[4Fe-4S] cluster</name>
        <dbReference type="ChEBI" id="CHEBI:49883"/>
    </cofactor>
</comment>
<gene>
    <name evidence="8" type="primary">cbpB</name>
    <name evidence="8" type="ORF">ENT08_09765</name>
</gene>
<accession>A0A7V4G9T7</accession>
<feature type="domain" description="Radical SAM core" evidence="7">
    <location>
        <begin position="71"/>
        <end position="302"/>
    </location>
</feature>
<dbReference type="PROSITE" id="PS51918">
    <property type="entry name" value="RADICAL_SAM"/>
    <property type="match status" value="1"/>
</dbReference>
<evidence type="ECO:0000256" key="3">
    <source>
        <dbReference type="ARBA" id="ARBA00022723"/>
    </source>
</evidence>
<evidence type="ECO:0000256" key="2">
    <source>
        <dbReference type="ARBA" id="ARBA00022691"/>
    </source>
</evidence>
<dbReference type="Pfam" id="PF13186">
    <property type="entry name" value="SPASM"/>
    <property type="match status" value="1"/>
</dbReference>
<keyword evidence="5" id="KW-0411">Iron-sulfur</keyword>
<evidence type="ECO:0000256" key="6">
    <source>
        <dbReference type="ARBA" id="ARBA00023601"/>
    </source>
</evidence>
<dbReference type="EMBL" id="DSXI01000579">
    <property type="protein sequence ID" value="HGS05996.1"/>
    <property type="molecule type" value="Genomic_DNA"/>
</dbReference>
<dbReference type="Gene3D" id="3.20.20.70">
    <property type="entry name" value="Aldolase class I"/>
    <property type="match status" value="1"/>
</dbReference>
<sequence>MEAVNTGAAPHLDVVDLGHKDYVALVEPDTAFWVLVPRGEALDYLLGPELPRALAAREGDLARDLNTVRFGLLPAAVYFNPTERCNLNCGYCYLPEDMRRRGKQMSAPRLLEALGLLAGYFQETLPAGARPQLVFHGSEPLLARDAVFAAMEAYAEKFRFGVQTNATLLDRESLDFLKKIQAGIGISLDGPTAQVADRTRRTWGGEGVFAATVKVLEEVAGYPGLNVIVTVTRENVALLPEMVDFLHARGVDNVLLNPVRGTQPGGRALMPEQDVLARSFFAALTRSYELLEQTGRKMVVGNFANLLLGLVAPGARRLMCDISPCGGGRCFFAVGAGGEVAPCSEFLGIPAFHGGNLFESRMADLLRTAPFREVTSRVVEELHPCRRCAVRHFCGAPCPAEVYALHGTLEAPAPYCGFYAAQARFAFKVIADGRLDAFLWDGWQEGLEEIAVGIR</sequence>
<dbReference type="GO" id="GO:0046872">
    <property type="term" value="F:metal ion binding"/>
    <property type="evidence" value="ECO:0007669"/>
    <property type="project" value="UniProtKB-KW"/>
</dbReference>
<dbReference type="SFLD" id="SFLDG01067">
    <property type="entry name" value="SPASM/twitch_domain_containing"/>
    <property type="match status" value="1"/>
</dbReference>
<organism evidence="8">
    <name type="scientific">Desulfobacca acetoxidans</name>
    <dbReference type="NCBI Taxonomy" id="60893"/>
    <lineage>
        <taxon>Bacteria</taxon>
        <taxon>Pseudomonadati</taxon>
        <taxon>Thermodesulfobacteriota</taxon>
        <taxon>Desulfobaccia</taxon>
        <taxon>Desulfobaccales</taxon>
        <taxon>Desulfobaccaceae</taxon>
        <taxon>Desulfobacca</taxon>
    </lineage>
</organism>
<evidence type="ECO:0000256" key="1">
    <source>
        <dbReference type="ARBA" id="ARBA00001966"/>
    </source>
</evidence>
<dbReference type="InterPro" id="IPR007197">
    <property type="entry name" value="rSAM"/>
</dbReference>
<dbReference type="InterPro" id="IPR023867">
    <property type="entry name" value="Sulphatase_maturase_rSAM"/>
</dbReference>
<dbReference type="NCBIfam" id="TIGR04085">
    <property type="entry name" value="rSAM_more_4Fe4S"/>
    <property type="match status" value="1"/>
</dbReference>
<dbReference type="InterPro" id="IPR058240">
    <property type="entry name" value="rSAM_sf"/>
</dbReference>
<comment type="caution">
    <text evidence="8">The sequence shown here is derived from an EMBL/GenBank/DDBJ whole genome shotgun (WGS) entry which is preliminary data.</text>
</comment>
<keyword evidence="2" id="KW-0949">S-adenosyl-L-methionine</keyword>
<proteinExistence type="inferred from homology"/>
<dbReference type="GO" id="GO:0051536">
    <property type="term" value="F:iron-sulfur cluster binding"/>
    <property type="evidence" value="ECO:0007669"/>
    <property type="project" value="UniProtKB-KW"/>
</dbReference>
<dbReference type="InterPro" id="IPR023885">
    <property type="entry name" value="4Fe4S-binding_SPASM_dom"/>
</dbReference>
<dbReference type="SFLD" id="SFLDG01386">
    <property type="entry name" value="main_SPASM_domain-containing"/>
    <property type="match status" value="1"/>
</dbReference>
<evidence type="ECO:0000256" key="5">
    <source>
        <dbReference type="ARBA" id="ARBA00023014"/>
    </source>
</evidence>
<dbReference type="SUPFAM" id="SSF102114">
    <property type="entry name" value="Radical SAM enzymes"/>
    <property type="match status" value="1"/>
</dbReference>
<keyword evidence="3" id="KW-0479">Metal-binding</keyword>
<dbReference type="SFLD" id="SFLDS00029">
    <property type="entry name" value="Radical_SAM"/>
    <property type="match status" value="1"/>
</dbReference>
<evidence type="ECO:0000259" key="7">
    <source>
        <dbReference type="PROSITE" id="PS51918"/>
    </source>
</evidence>
<dbReference type="Pfam" id="PF04055">
    <property type="entry name" value="Radical_SAM"/>
    <property type="match status" value="1"/>
</dbReference>